<protein>
    <submittedName>
        <fullName evidence="5">MobA/MobL family protein</fullName>
    </submittedName>
</protein>
<dbReference type="Gene3D" id="3.30.930.30">
    <property type="match status" value="1"/>
</dbReference>
<sequence length="245" mass="28188">MIPYHFEIKSGKRGSSLEHINYVTRTGAHGEHEDLVTTAFGNLPTWAGNDPKAFFRASEKYERKNAPAFRSMTFNLPKDLTIEQNKRLAIDISHALTAGKPFLLAVHAPVSALAGEFHPHGHLMMSDRMPDDIERSAELTFRRYNASHPEKGGCRKDSGGKNRAEHRDWVIEQRKLVAEHINEALERHGHHDRVDHRTLRQRGESRQPESYLGPARVRRMSSHDKQQYLDARQRQRRKDEGSTFK</sequence>
<dbReference type="RefSeq" id="WP_404536170.1">
    <property type="nucleotide sequence ID" value="NZ_JADIKL010000002.1"/>
</dbReference>
<evidence type="ECO:0000313" key="6">
    <source>
        <dbReference type="Proteomes" id="UP001620397"/>
    </source>
</evidence>
<evidence type="ECO:0000256" key="2">
    <source>
        <dbReference type="ARBA" id="ARBA00022971"/>
    </source>
</evidence>
<evidence type="ECO:0000256" key="1">
    <source>
        <dbReference type="ARBA" id="ARBA00010873"/>
    </source>
</evidence>
<comment type="similarity">
    <text evidence="1">Belongs to the MobA/MobL family.</text>
</comment>
<evidence type="ECO:0000259" key="4">
    <source>
        <dbReference type="Pfam" id="PF03389"/>
    </source>
</evidence>
<accession>A0ABW8KCU6</accession>
<reference evidence="5 6" key="1">
    <citation type="submission" date="2020-10" db="EMBL/GenBank/DDBJ databases">
        <title>Phylogeny of dyella-like bacteria.</title>
        <authorList>
            <person name="Fu J."/>
        </authorList>
    </citation>
    <scope>NUCLEOTIDE SEQUENCE [LARGE SCALE GENOMIC DNA]</scope>
    <source>
        <strain evidence="5 6">DKC-1</strain>
    </source>
</reference>
<feature type="compositionally biased region" description="Basic and acidic residues" evidence="3">
    <location>
        <begin position="221"/>
        <end position="245"/>
    </location>
</feature>
<comment type="caution">
    <text evidence="5">The sequence shown here is derived from an EMBL/GenBank/DDBJ whole genome shotgun (WGS) entry which is preliminary data.</text>
</comment>
<feature type="region of interest" description="Disordered" evidence="3">
    <location>
        <begin position="143"/>
        <end position="165"/>
    </location>
</feature>
<feature type="compositionally biased region" description="Basic and acidic residues" evidence="3">
    <location>
        <begin position="187"/>
        <end position="207"/>
    </location>
</feature>
<dbReference type="Proteomes" id="UP001620397">
    <property type="component" value="Unassembled WGS sequence"/>
</dbReference>
<dbReference type="Pfam" id="PF03389">
    <property type="entry name" value="MobA_MobL"/>
    <property type="match status" value="1"/>
</dbReference>
<feature type="domain" description="MobA/MobL protein" evidence="4">
    <location>
        <begin position="42"/>
        <end position="216"/>
    </location>
</feature>
<feature type="region of interest" description="Disordered" evidence="3">
    <location>
        <begin position="187"/>
        <end position="245"/>
    </location>
</feature>
<name>A0ABW8KCU6_9GAMM</name>
<evidence type="ECO:0000256" key="3">
    <source>
        <dbReference type="SAM" id="MobiDB-lite"/>
    </source>
</evidence>
<gene>
    <name evidence="5" type="ORF">ISP14_02960</name>
</gene>
<keyword evidence="6" id="KW-1185">Reference proteome</keyword>
<keyword evidence="2" id="KW-0184">Conjugation</keyword>
<dbReference type="EMBL" id="JADIKL010000002">
    <property type="protein sequence ID" value="MFK2929745.1"/>
    <property type="molecule type" value="Genomic_DNA"/>
</dbReference>
<organism evidence="5 6">
    <name type="scientific">Dyella agri</name>
    <dbReference type="NCBI Taxonomy" id="1926869"/>
    <lineage>
        <taxon>Bacteria</taxon>
        <taxon>Pseudomonadati</taxon>
        <taxon>Pseudomonadota</taxon>
        <taxon>Gammaproteobacteria</taxon>
        <taxon>Lysobacterales</taxon>
        <taxon>Rhodanobacteraceae</taxon>
        <taxon>Dyella</taxon>
    </lineage>
</organism>
<feature type="compositionally biased region" description="Basic and acidic residues" evidence="3">
    <location>
        <begin position="148"/>
        <end position="165"/>
    </location>
</feature>
<dbReference type="InterPro" id="IPR005053">
    <property type="entry name" value="MobA_MobL"/>
</dbReference>
<evidence type="ECO:0000313" key="5">
    <source>
        <dbReference type="EMBL" id="MFK2929745.1"/>
    </source>
</evidence>
<proteinExistence type="inferred from homology"/>